<dbReference type="Pfam" id="PF09579">
    <property type="entry name" value="Spore_YtfJ"/>
    <property type="match status" value="1"/>
</dbReference>
<sequence length="138" mass="15021">MDGHPIDNLMKTTMEHIKEMVDVNTIVGDIIESKDGSMIIPISKVSFGFASGGSEFNLGDPKEDKIKYPFGGGSGAGVTVKPMAFLVIKNESVKLLPVEYESSVDKAIDSIPQIFEMIKSLTNKSKDTKTCCETETKE</sequence>
<evidence type="ECO:0000313" key="2">
    <source>
        <dbReference type="Proteomes" id="UP000632377"/>
    </source>
</evidence>
<gene>
    <name evidence="1" type="primary">ytfJ</name>
    <name evidence="1" type="ORF">JK636_19460</name>
</gene>
<proteinExistence type="predicted"/>
<reference evidence="1 2" key="1">
    <citation type="submission" date="2021-01" db="EMBL/GenBank/DDBJ databases">
        <title>Genome public.</title>
        <authorList>
            <person name="Liu C."/>
            <person name="Sun Q."/>
        </authorList>
    </citation>
    <scope>NUCLEOTIDE SEQUENCE [LARGE SCALE GENOMIC DNA]</scope>
    <source>
        <strain evidence="1 2">YIM B02515</strain>
    </source>
</reference>
<dbReference type="InterPro" id="IPR014229">
    <property type="entry name" value="Spore_YtfJ"/>
</dbReference>
<dbReference type="PANTHER" id="PTHR39162:SF1">
    <property type="entry name" value="SPORULATION PROTEIN YTFJ"/>
    <property type="match status" value="1"/>
</dbReference>
<dbReference type="NCBIfam" id="TIGR02874">
    <property type="entry name" value="spore_ytfJ"/>
    <property type="match status" value="1"/>
</dbReference>
<evidence type="ECO:0000313" key="1">
    <source>
        <dbReference type="EMBL" id="MBL4937890.1"/>
    </source>
</evidence>
<dbReference type="RefSeq" id="WP_202750631.1">
    <property type="nucleotide sequence ID" value="NZ_JAESWC010000018.1"/>
</dbReference>
<protein>
    <submittedName>
        <fullName evidence="1">GerW family sporulation protein</fullName>
    </submittedName>
</protein>
<dbReference type="Proteomes" id="UP000632377">
    <property type="component" value="Unassembled WGS sequence"/>
</dbReference>
<organism evidence="1 2">
    <name type="scientific">Clostridium rhizosphaerae</name>
    <dbReference type="NCBI Taxonomy" id="2803861"/>
    <lineage>
        <taxon>Bacteria</taxon>
        <taxon>Bacillati</taxon>
        <taxon>Bacillota</taxon>
        <taxon>Clostridia</taxon>
        <taxon>Eubacteriales</taxon>
        <taxon>Clostridiaceae</taxon>
        <taxon>Clostridium</taxon>
    </lineage>
</organism>
<dbReference type="EMBL" id="JAESWC010000018">
    <property type="protein sequence ID" value="MBL4937890.1"/>
    <property type="molecule type" value="Genomic_DNA"/>
</dbReference>
<comment type="caution">
    <text evidence="1">The sequence shown here is derived from an EMBL/GenBank/DDBJ whole genome shotgun (WGS) entry which is preliminary data.</text>
</comment>
<accession>A0ABS1TEU6</accession>
<keyword evidence="2" id="KW-1185">Reference proteome</keyword>
<dbReference type="PIRSF" id="PIRSF021377">
    <property type="entry name" value="YtfJ"/>
    <property type="match status" value="1"/>
</dbReference>
<name>A0ABS1TEU6_9CLOT</name>
<dbReference type="PANTHER" id="PTHR39162">
    <property type="entry name" value="GLL3345 PROTEIN"/>
    <property type="match status" value="1"/>
</dbReference>